<sequence>MTMPAIFNMPESTGDPERLTDFLEAASTHLRSVNALVLPEVVNNIYCILIRKISQQVRAECGIMGSTEAAKVARLLTAIWRSPETASEVCGQAIENEESARGDTQPGWRLLREAVLSEMPEKTRRQLKALSNGNFGVLLAQVDEEEDDYQAAREGGLTGVTRDAPHQTLHTRYGGSSRSAIDWRGTSAEKGPTRDRASSSTGAYRGERREGPQERSPRGKLLVRVGRLDTELQQYSSDEDWPALPQRTQRQGRKGYQCVPTRPRFGGPAKGLPCIVFEWTVWEKPHVMDWSSNDYKAILQTDALKSVKGWAEKGQLSKSTKAIRELCQQPMKGSCEILRCTTGDRDVIADWQCVRRRMAATRFLG</sequence>
<dbReference type="Proteomes" id="UP001558652">
    <property type="component" value="Unassembled WGS sequence"/>
</dbReference>
<dbReference type="AlphaFoldDB" id="A0ABD0XW90"/>
<dbReference type="EMBL" id="JBFDAA010000020">
    <property type="protein sequence ID" value="KAL1115532.1"/>
    <property type="molecule type" value="Genomic_DNA"/>
</dbReference>
<gene>
    <name evidence="2" type="ORF">AAG570_007561</name>
</gene>
<keyword evidence="3" id="KW-1185">Reference proteome</keyword>
<proteinExistence type="predicted"/>
<evidence type="ECO:0000313" key="2">
    <source>
        <dbReference type="EMBL" id="KAL1115532.1"/>
    </source>
</evidence>
<accession>A0ABD0XW90</accession>
<feature type="compositionally biased region" description="Basic and acidic residues" evidence="1">
    <location>
        <begin position="205"/>
        <end position="217"/>
    </location>
</feature>
<feature type="compositionally biased region" description="Polar residues" evidence="1">
    <location>
        <begin position="168"/>
        <end position="179"/>
    </location>
</feature>
<comment type="caution">
    <text evidence="2">The sequence shown here is derived from an EMBL/GenBank/DDBJ whole genome shotgun (WGS) entry which is preliminary data.</text>
</comment>
<reference evidence="2 3" key="1">
    <citation type="submission" date="2024-07" db="EMBL/GenBank/DDBJ databases">
        <title>Chromosome-level genome assembly of the water stick insect Ranatra chinensis (Heteroptera: Nepidae).</title>
        <authorList>
            <person name="Liu X."/>
        </authorList>
    </citation>
    <scope>NUCLEOTIDE SEQUENCE [LARGE SCALE GENOMIC DNA]</scope>
    <source>
        <strain evidence="2">Cailab_2021Rc</strain>
        <tissue evidence="2">Muscle</tissue>
    </source>
</reference>
<evidence type="ECO:0000313" key="3">
    <source>
        <dbReference type="Proteomes" id="UP001558652"/>
    </source>
</evidence>
<feature type="region of interest" description="Disordered" evidence="1">
    <location>
        <begin position="156"/>
        <end position="223"/>
    </location>
</feature>
<name>A0ABD0XW90_9HEMI</name>
<evidence type="ECO:0000256" key="1">
    <source>
        <dbReference type="SAM" id="MobiDB-lite"/>
    </source>
</evidence>
<organism evidence="2 3">
    <name type="scientific">Ranatra chinensis</name>
    <dbReference type="NCBI Taxonomy" id="642074"/>
    <lineage>
        <taxon>Eukaryota</taxon>
        <taxon>Metazoa</taxon>
        <taxon>Ecdysozoa</taxon>
        <taxon>Arthropoda</taxon>
        <taxon>Hexapoda</taxon>
        <taxon>Insecta</taxon>
        <taxon>Pterygota</taxon>
        <taxon>Neoptera</taxon>
        <taxon>Paraneoptera</taxon>
        <taxon>Hemiptera</taxon>
        <taxon>Heteroptera</taxon>
        <taxon>Panheteroptera</taxon>
        <taxon>Nepomorpha</taxon>
        <taxon>Nepidae</taxon>
        <taxon>Ranatrinae</taxon>
        <taxon>Ranatra</taxon>
    </lineage>
</organism>
<protein>
    <submittedName>
        <fullName evidence="2">Uncharacterized protein</fullName>
    </submittedName>
</protein>